<evidence type="ECO:0000313" key="3">
    <source>
        <dbReference type="EMBL" id="GES77565.1"/>
    </source>
</evidence>
<reference evidence="3" key="1">
    <citation type="submission" date="2019-10" db="EMBL/GenBank/DDBJ databases">
        <title>Conservation and host-specific expression of non-tandemly repeated heterogenous ribosome RNA gene in arbuscular mycorrhizal fungi.</title>
        <authorList>
            <person name="Maeda T."/>
            <person name="Kobayashi Y."/>
            <person name="Nakagawa T."/>
            <person name="Ezawa T."/>
            <person name="Yamaguchi K."/>
            <person name="Bino T."/>
            <person name="Nishimoto Y."/>
            <person name="Shigenobu S."/>
            <person name="Kawaguchi M."/>
        </authorList>
    </citation>
    <scope>NUCLEOTIDE SEQUENCE</scope>
    <source>
        <strain evidence="3">HR1</strain>
    </source>
</reference>
<feature type="chain" id="PRO_5034203727" evidence="2">
    <location>
        <begin position="21"/>
        <end position="297"/>
    </location>
</feature>
<feature type="compositionally biased region" description="Basic residues" evidence="1">
    <location>
        <begin position="244"/>
        <end position="254"/>
    </location>
</feature>
<name>A0A8H3L1D1_9GLOM</name>
<sequence>MKSREGLIFSFLYLFHIFLSNLHEKNYPPTHRIDRPSRSSSKIIPRTILIGGDEDQYTEPKFSFPHWDDEVQPYTPLLRRRASTPFINADYSDYFNKSLSLMDNEDDNDDGSESEAICDKIQNDIDLARKDQKTDYDQFRKAYATFHDDIRALQREIEAIEAICMKNGFDLKRGGTTGTTGTTGATGTTITADGTEIYYDPTCTVPDSNNDDDDISEGNRLLACMPSATAAAAAARGMIAKKRSSPSILYRKKQQQQQNMSGTFNDNNNNNNNNRRCLGIEDGWIQERVHQNEGIRC</sequence>
<feature type="region of interest" description="Disordered" evidence="1">
    <location>
        <begin position="244"/>
        <end position="272"/>
    </location>
</feature>
<protein>
    <submittedName>
        <fullName evidence="3">Uncharacterized protein</fullName>
    </submittedName>
</protein>
<dbReference type="AlphaFoldDB" id="A0A8H3L1D1"/>
<evidence type="ECO:0000256" key="2">
    <source>
        <dbReference type="SAM" id="SignalP"/>
    </source>
</evidence>
<proteinExistence type="predicted"/>
<dbReference type="Proteomes" id="UP000615446">
    <property type="component" value="Unassembled WGS sequence"/>
</dbReference>
<gene>
    <name evidence="3" type="ORF">RCL2_000492300</name>
</gene>
<dbReference type="EMBL" id="BLAL01000030">
    <property type="protein sequence ID" value="GES77565.1"/>
    <property type="molecule type" value="Genomic_DNA"/>
</dbReference>
<dbReference type="OrthoDB" id="2397950at2759"/>
<feature type="signal peptide" evidence="2">
    <location>
        <begin position="1"/>
        <end position="20"/>
    </location>
</feature>
<feature type="compositionally biased region" description="Polar residues" evidence="1">
    <location>
        <begin position="255"/>
        <end position="264"/>
    </location>
</feature>
<evidence type="ECO:0000313" key="4">
    <source>
        <dbReference type="Proteomes" id="UP000615446"/>
    </source>
</evidence>
<evidence type="ECO:0000256" key="1">
    <source>
        <dbReference type="SAM" id="MobiDB-lite"/>
    </source>
</evidence>
<keyword evidence="2" id="KW-0732">Signal</keyword>
<accession>A0A8H3L1D1</accession>
<organism evidence="3 4">
    <name type="scientific">Rhizophagus clarus</name>
    <dbReference type="NCBI Taxonomy" id="94130"/>
    <lineage>
        <taxon>Eukaryota</taxon>
        <taxon>Fungi</taxon>
        <taxon>Fungi incertae sedis</taxon>
        <taxon>Mucoromycota</taxon>
        <taxon>Glomeromycotina</taxon>
        <taxon>Glomeromycetes</taxon>
        <taxon>Glomerales</taxon>
        <taxon>Glomeraceae</taxon>
        <taxon>Rhizophagus</taxon>
    </lineage>
</organism>
<comment type="caution">
    <text evidence="3">The sequence shown here is derived from an EMBL/GenBank/DDBJ whole genome shotgun (WGS) entry which is preliminary data.</text>
</comment>